<evidence type="ECO:0000256" key="11">
    <source>
        <dbReference type="ARBA" id="ARBA00022989"/>
    </source>
</evidence>
<dbReference type="InterPro" id="IPR013655">
    <property type="entry name" value="PAS_fold_3"/>
</dbReference>
<dbReference type="Pfam" id="PF01627">
    <property type="entry name" value="Hpt"/>
    <property type="match status" value="1"/>
</dbReference>
<protein>
    <recommendedName>
        <fullName evidence="3">histidine kinase</fullName>
        <ecNumber evidence="3">2.7.13.3</ecNumber>
    </recommendedName>
</protein>
<dbReference type="FunFam" id="1.10.287.130:FF:000003">
    <property type="entry name" value="Histidine kinase"/>
    <property type="match status" value="1"/>
</dbReference>
<dbReference type="PROSITE" id="PS50894">
    <property type="entry name" value="HPT"/>
    <property type="match status" value="1"/>
</dbReference>
<dbReference type="CDD" id="cd00156">
    <property type="entry name" value="REC"/>
    <property type="match status" value="1"/>
</dbReference>
<dbReference type="InterPro" id="IPR008207">
    <property type="entry name" value="Sig_transdc_His_kin_Hpt_dom"/>
</dbReference>
<dbReference type="CDD" id="cd16922">
    <property type="entry name" value="HATPase_EvgS-ArcB-TorS-like"/>
    <property type="match status" value="1"/>
</dbReference>
<dbReference type="SMART" id="SM00086">
    <property type="entry name" value="PAC"/>
    <property type="match status" value="2"/>
</dbReference>
<dbReference type="CDD" id="cd00130">
    <property type="entry name" value="PAS"/>
    <property type="match status" value="3"/>
</dbReference>
<dbReference type="Pfam" id="PF08447">
    <property type="entry name" value="PAS_3"/>
    <property type="match status" value="2"/>
</dbReference>
<dbReference type="EC" id="2.7.13.3" evidence="3"/>
<dbReference type="PANTHER" id="PTHR45339:SF1">
    <property type="entry name" value="HYBRID SIGNAL TRANSDUCTION HISTIDINE KINASE J"/>
    <property type="match status" value="1"/>
</dbReference>
<feature type="domain" description="HPt" evidence="21">
    <location>
        <begin position="1228"/>
        <end position="1322"/>
    </location>
</feature>
<evidence type="ECO:0000256" key="13">
    <source>
        <dbReference type="ARBA" id="ARBA00023136"/>
    </source>
</evidence>
<feature type="coiled-coil region" evidence="16">
    <location>
        <begin position="635"/>
        <end position="666"/>
    </location>
</feature>
<dbReference type="InterPro" id="IPR001789">
    <property type="entry name" value="Sig_transdc_resp-reg_receiver"/>
</dbReference>
<dbReference type="SUPFAM" id="SSF55874">
    <property type="entry name" value="ATPase domain of HSP90 chaperone/DNA topoisomerase II/histidine kinase"/>
    <property type="match status" value="1"/>
</dbReference>
<evidence type="ECO:0000256" key="8">
    <source>
        <dbReference type="ARBA" id="ARBA00022741"/>
    </source>
</evidence>
<evidence type="ECO:0000256" key="1">
    <source>
        <dbReference type="ARBA" id="ARBA00000085"/>
    </source>
</evidence>
<keyword evidence="6" id="KW-0808">Transferase</keyword>
<dbReference type="PROSITE" id="PS50109">
    <property type="entry name" value="HIS_KIN"/>
    <property type="match status" value="1"/>
</dbReference>
<evidence type="ECO:0000256" key="4">
    <source>
        <dbReference type="ARBA" id="ARBA00022475"/>
    </source>
</evidence>
<dbReference type="SUPFAM" id="SSF47226">
    <property type="entry name" value="Histidine-containing phosphotransfer domain, HPT domain"/>
    <property type="match status" value="1"/>
</dbReference>
<dbReference type="PANTHER" id="PTHR45339">
    <property type="entry name" value="HYBRID SIGNAL TRANSDUCTION HISTIDINE KINASE J"/>
    <property type="match status" value="1"/>
</dbReference>
<dbReference type="InterPro" id="IPR036641">
    <property type="entry name" value="HPT_dom_sf"/>
</dbReference>
<dbReference type="InterPro" id="IPR036097">
    <property type="entry name" value="HisK_dim/P_sf"/>
</dbReference>
<dbReference type="SMART" id="SM00387">
    <property type="entry name" value="HATPase_c"/>
    <property type="match status" value="1"/>
</dbReference>
<evidence type="ECO:0000256" key="7">
    <source>
        <dbReference type="ARBA" id="ARBA00022692"/>
    </source>
</evidence>
<evidence type="ECO:0000256" key="12">
    <source>
        <dbReference type="ARBA" id="ARBA00023012"/>
    </source>
</evidence>
<dbReference type="GO" id="GO:0000155">
    <property type="term" value="F:phosphorelay sensor kinase activity"/>
    <property type="evidence" value="ECO:0007669"/>
    <property type="project" value="InterPro"/>
</dbReference>
<dbReference type="PROSITE" id="PS50113">
    <property type="entry name" value="PAC"/>
    <property type="match status" value="2"/>
</dbReference>
<dbReference type="InterPro" id="IPR003661">
    <property type="entry name" value="HisK_dim/P_dom"/>
</dbReference>
<dbReference type="Gene3D" id="1.20.120.160">
    <property type="entry name" value="HPT domain"/>
    <property type="match status" value="1"/>
</dbReference>
<comment type="caution">
    <text evidence="22">The sequence shown here is derived from an EMBL/GenBank/DDBJ whole genome shotgun (WGS) entry which is preliminary data.</text>
</comment>
<dbReference type="SUPFAM" id="SSF55781">
    <property type="entry name" value="GAF domain-like"/>
    <property type="match status" value="1"/>
</dbReference>
<comment type="catalytic activity">
    <reaction evidence="1">
        <text>ATP + protein L-histidine = ADP + protein N-phospho-L-histidine.</text>
        <dbReference type="EC" id="2.7.13.3"/>
    </reaction>
</comment>
<keyword evidence="5 15" id="KW-0597">Phosphoprotein</keyword>
<dbReference type="SMART" id="SM00448">
    <property type="entry name" value="REC"/>
    <property type="match status" value="2"/>
</dbReference>
<evidence type="ECO:0000259" key="17">
    <source>
        <dbReference type="PROSITE" id="PS50109"/>
    </source>
</evidence>
<evidence type="ECO:0000259" key="19">
    <source>
        <dbReference type="PROSITE" id="PS50112"/>
    </source>
</evidence>
<dbReference type="GO" id="GO:0005886">
    <property type="term" value="C:plasma membrane"/>
    <property type="evidence" value="ECO:0007669"/>
    <property type="project" value="UniProtKB-SubCell"/>
</dbReference>
<evidence type="ECO:0000256" key="16">
    <source>
        <dbReference type="SAM" id="Coils"/>
    </source>
</evidence>
<evidence type="ECO:0000259" key="21">
    <source>
        <dbReference type="PROSITE" id="PS50894"/>
    </source>
</evidence>
<dbReference type="RefSeq" id="WP_132977145.1">
    <property type="nucleotide sequence ID" value="NZ_SMAO01000004.1"/>
</dbReference>
<dbReference type="InterPro" id="IPR001610">
    <property type="entry name" value="PAC"/>
</dbReference>
<dbReference type="NCBIfam" id="TIGR00229">
    <property type="entry name" value="sensory_box"/>
    <property type="match status" value="3"/>
</dbReference>
<dbReference type="SUPFAM" id="SSF52172">
    <property type="entry name" value="CheY-like"/>
    <property type="match status" value="2"/>
</dbReference>
<dbReference type="Gene3D" id="3.40.50.2300">
    <property type="match status" value="2"/>
</dbReference>
<dbReference type="Gene3D" id="1.10.287.130">
    <property type="match status" value="1"/>
</dbReference>
<dbReference type="CDD" id="cd17546">
    <property type="entry name" value="REC_hyHK_CKI1_RcsC-like"/>
    <property type="match status" value="1"/>
</dbReference>
<dbReference type="Gene3D" id="3.30.450.40">
    <property type="match status" value="1"/>
</dbReference>
<dbReference type="Gene3D" id="3.30.450.20">
    <property type="entry name" value="PAS domain"/>
    <property type="match status" value="3"/>
</dbReference>
<gene>
    <name evidence="22" type="ORF">EDC35_104430</name>
</gene>
<dbReference type="InterPro" id="IPR035965">
    <property type="entry name" value="PAS-like_dom_sf"/>
</dbReference>
<feature type="modified residue" description="4-aspartylphosphate" evidence="15">
    <location>
        <position position="970"/>
    </location>
</feature>
<dbReference type="Pfam" id="PF13185">
    <property type="entry name" value="GAF_2"/>
    <property type="match status" value="1"/>
</dbReference>
<keyword evidence="4" id="KW-1003">Cell membrane</keyword>
<feature type="modified residue" description="Phosphohistidine" evidence="14">
    <location>
        <position position="1267"/>
    </location>
</feature>
<feature type="coiled-coil region" evidence="16">
    <location>
        <begin position="50"/>
        <end position="77"/>
    </location>
</feature>
<dbReference type="PROSITE" id="PS50112">
    <property type="entry name" value="PAS"/>
    <property type="match status" value="1"/>
</dbReference>
<keyword evidence="12" id="KW-0902">Two-component regulatory system</keyword>
<dbReference type="InterPro" id="IPR000014">
    <property type="entry name" value="PAS"/>
</dbReference>
<evidence type="ECO:0000256" key="3">
    <source>
        <dbReference type="ARBA" id="ARBA00012438"/>
    </source>
</evidence>
<dbReference type="InterPro" id="IPR000700">
    <property type="entry name" value="PAS-assoc_C"/>
</dbReference>
<name>A0A4R3MY40_9GAMM</name>
<evidence type="ECO:0000256" key="6">
    <source>
        <dbReference type="ARBA" id="ARBA00022679"/>
    </source>
</evidence>
<evidence type="ECO:0000256" key="15">
    <source>
        <dbReference type="PROSITE-ProRule" id="PRU00169"/>
    </source>
</evidence>
<dbReference type="Pfam" id="PF00512">
    <property type="entry name" value="HisKA"/>
    <property type="match status" value="1"/>
</dbReference>
<dbReference type="Pfam" id="PF02518">
    <property type="entry name" value="HATPase_c"/>
    <property type="match status" value="1"/>
</dbReference>
<feature type="domain" description="PAC" evidence="20">
    <location>
        <begin position="291"/>
        <end position="343"/>
    </location>
</feature>
<dbReference type="SUPFAM" id="SSF47384">
    <property type="entry name" value="Homodimeric domain of signal transducing histidine kinase"/>
    <property type="match status" value="1"/>
</dbReference>
<dbReference type="FunFam" id="3.30.565.10:FF:000010">
    <property type="entry name" value="Sensor histidine kinase RcsC"/>
    <property type="match status" value="1"/>
</dbReference>
<dbReference type="SMART" id="SM00091">
    <property type="entry name" value="PAS"/>
    <property type="match status" value="3"/>
</dbReference>
<evidence type="ECO:0000259" key="18">
    <source>
        <dbReference type="PROSITE" id="PS50110"/>
    </source>
</evidence>
<keyword evidence="7" id="KW-0812">Transmembrane</keyword>
<dbReference type="Proteomes" id="UP000295717">
    <property type="component" value="Unassembled WGS sequence"/>
</dbReference>
<evidence type="ECO:0000313" key="23">
    <source>
        <dbReference type="Proteomes" id="UP000295717"/>
    </source>
</evidence>
<evidence type="ECO:0000256" key="9">
    <source>
        <dbReference type="ARBA" id="ARBA00022777"/>
    </source>
</evidence>
<dbReference type="InterPro" id="IPR003594">
    <property type="entry name" value="HATPase_dom"/>
</dbReference>
<dbReference type="EMBL" id="SMAO01000004">
    <property type="protein sequence ID" value="TCT21570.1"/>
    <property type="molecule type" value="Genomic_DNA"/>
</dbReference>
<keyword evidence="16" id="KW-0175">Coiled coil</keyword>
<proteinExistence type="predicted"/>
<dbReference type="PRINTS" id="PR00344">
    <property type="entry name" value="BCTRLSENSOR"/>
</dbReference>
<feature type="modified residue" description="4-aspartylphosphate" evidence="15">
    <location>
        <position position="1116"/>
    </location>
</feature>
<keyword evidence="8" id="KW-0547">Nucleotide-binding</keyword>
<accession>A0A4R3MY40</accession>
<dbReference type="InterPro" id="IPR011006">
    <property type="entry name" value="CheY-like_superfamily"/>
</dbReference>
<dbReference type="InterPro" id="IPR004358">
    <property type="entry name" value="Sig_transdc_His_kin-like_C"/>
</dbReference>
<dbReference type="Pfam" id="PF08448">
    <property type="entry name" value="PAS_4"/>
    <property type="match status" value="1"/>
</dbReference>
<sequence>MASSSDEHQPDPDNRQAKIRARAREVLDRGDFDWAEKNLIEGEVDFAELIENLRIYHAELELQNAELRATQASAERLATRYSSLFYGIPQAILVVDRNGLILDANQEAARLFGLRNRHLRSHYLPRLVARTADGCLDDALRLAWMSGATQIARVDFLTTSGGGFAGEIHIARLPAEDEGDSQLICAIMDLSEGLRQEADIRAAYARSRESETRYRILADYSADWDFWMTPDGRYGYVSPVCESICGHGPDAFLADPELMDRLIHPEDLPRWQAHRSLDQDAGGAECATQGFTLELRLCRADGEVRWIEHQCRAIRDADGTDLGWRGVNRDITARKQAEFALDLQHRRADALLKLPLAAEGQDEIAFMQDGMELIESLTGSRIAFIHLVNADQETIELVAWSRATLAQGYCRMPAATVHYPLHKAGIWADALRQCAPVVCNDYASDPRRQGLLENHLPLQRFICVPVGACGLVHMLAGVGNRETPYTEMDVESMQLVANAIWRIVRQRRAEEALRKNESRFRHLSGLMSDIAYSAAEIGPRRFVLDWVHGAVEGITGHTAEMVMAMGTWRRLIILEDRPLFDQHLQSMVGGQPVTCQLRLRRRDGSCIWVEITNQRLLDEDGCLRIYGGVKDVSERKKAEYQLQHAAQQMARQNRELDRALMQAEASTQAKSRFLANMSHEIRTPMNGVVGMTRLLLETGLNEEQRRFAEIARTSSESLLAIINDILDFSKIEAGRLELEQQDFDLRDTLEDVLEMLAFNAQEKALELTYYIASDVPAGVRGDPRYLRQILVNLAGNAIKFTDQGEVSIQVMPVTLTPGKVLIRFAVHDTGIGIPAHQRDQLFSPFNQLDNSATRRFGGTGLGLVISKQLAELMNGSIGLESEIERGSVFWFTAELEPLSDADPSPLMTDAGLQGVRVLVADDHAANRLLAGTLLRGWGCRVDEADNGPSAQRLLQAAARAGDPFQVALLDLRMPGMGGLQLGSRIKHDPLICATHLILLTSLAERRDAVRLERTGFSGYLTKPLRRRLLHDALAGVMGRDVGSPIVSHRTTTPAEDQGVAPTRQARILLVDDSPTNQLVACGILEKLGYARPDIANDGVEALEALARTPYDLVLMDGHMPRMDGFEAARCIRHGDAGVLNPQVPIIAMTALAMKGDRERCLEAGMDAYLTKPVQPQELAEAITTQLARMSMDATAPAVTSGMAPGPAAASALAEVFQETDLLNRVMGDREIARAVIAQFLLDAPIRVQELRGCLNAGDLAQLRFKTHSIKGLAANIAAFRLRDAAFDLETVVAADQSGAESQRLAARLEAEFMALRQVLEEWMKTGSVQAFSGESPA</sequence>
<dbReference type="GO" id="GO:0005524">
    <property type="term" value="F:ATP binding"/>
    <property type="evidence" value="ECO:0007669"/>
    <property type="project" value="UniProtKB-KW"/>
</dbReference>
<evidence type="ECO:0000259" key="20">
    <source>
        <dbReference type="PROSITE" id="PS50113"/>
    </source>
</evidence>
<organism evidence="22 23">
    <name type="scientific">Thiobaca trueperi</name>
    <dbReference type="NCBI Taxonomy" id="127458"/>
    <lineage>
        <taxon>Bacteria</taxon>
        <taxon>Pseudomonadati</taxon>
        <taxon>Pseudomonadota</taxon>
        <taxon>Gammaproteobacteria</taxon>
        <taxon>Chromatiales</taxon>
        <taxon>Chromatiaceae</taxon>
        <taxon>Thiobaca</taxon>
    </lineage>
</organism>
<dbReference type="OrthoDB" id="9810730at2"/>
<keyword evidence="23" id="KW-1185">Reference proteome</keyword>
<feature type="domain" description="Response regulatory" evidence="18">
    <location>
        <begin position="1066"/>
        <end position="1186"/>
    </location>
</feature>
<dbReference type="InterPro" id="IPR029016">
    <property type="entry name" value="GAF-like_dom_sf"/>
</dbReference>
<evidence type="ECO:0000256" key="14">
    <source>
        <dbReference type="PROSITE-ProRule" id="PRU00110"/>
    </source>
</evidence>
<dbReference type="SMART" id="SM00065">
    <property type="entry name" value="GAF"/>
    <property type="match status" value="1"/>
</dbReference>
<keyword evidence="9" id="KW-0418">Kinase</keyword>
<feature type="domain" description="Histidine kinase" evidence="17">
    <location>
        <begin position="676"/>
        <end position="897"/>
    </location>
</feature>
<comment type="subcellular location">
    <subcellularLocation>
        <location evidence="2">Cell membrane</location>
        <topology evidence="2">Multi-pass membrane protein</topology>
    </subcellularLocation>
</comment>
<dbReference type="InterPro" id="IPR005467">
    <property type="entry name" value="His_kinase_dom"/>
</dbReference>
<dbReference type="CDD" id="cd00082">
    <property type="entry name" value="HisKA"/>
    <property type="match status" value="1"/>
</dbReference>
<feature type="domain" description="PAC" evidence="20">
    <location>
        <begin position="593"/>
        <end position="644"/>
    </location>
</feature>
<evidence type="ECO:0000313" key="22">
    <source>
        <dbReference type="EMBL" id="TCT21570.1"/>
    </source>
</evidence>
<dbReference type="SUPFAM" id="SSF55785">
    <property type="entry name" value="PYP-like sensor domain (PAS domain)"/>
    <property type="match status" value="3"/>
</dbReference>
<dbReference type="InterPro" id="IPR003018">
    <property type="entry name" value="GAF"/>
</dbReference>
<dbReference type="InterPro" id="IPR036890">
    <property type="entry name" value="HATPase_C_sf"/>
</dbReference>
<evidence type="ECO:0000256" key="2">
    <source>
        <dbReference type="ARBA" id="ARBA00004651"/>
    </source>
</evidence>
<feature type="domain" description="PAS" evidence="19">
    <location>
        <begin position="77"/>
        <end position="119"/>
    </location>
</feature>
<dbReference type="Gene3D" id="3.30.565.10">
    <property type="entry name" value="Histidine kinase-like ATPase, C-terminal domain"/>
    <property type="match status" value="1"/>
</dbReference>
<dbReference type="SMART" id="SM00388">
    <property type="entry name" value="HisKA"/>
    <property type="match status" value="1"/>
</dbReference>
<evidence type="ECO:0000256" key="5">
    <source>
        <dbReference type="ARBA" id="ARBA00022553"/>
    </source>
</evidence>
<reference evidence="22 23" key="1">
    <citation type="submission" date="2019-03" db="EMBL/GenBank/DDBJ databases">
        <title>Genomic Encyclopedia of Type Strains, Phase IV (KMG-IV): sequencing the most valuable type-strain genomes for metagenomic binning, comparative biology and taxonomic classification.</title>
        <authorList>
            <person name="Goeker M."/>
        </authorList>
    </citation>
    <scope>NUCLEOTIDE SEQUENCE [LARGE SCALE GENOMIC DNA]</scope>
    <source>
        <strain evidence="22 23">DSM 13587</strain>
    </source>
</reference>
<evidence type="ECO:0000256" key="10">
    <source>
        <dbReference type="ARBA" id="ARBA00022840"/>
    </source>
</evidence>
<keyword evidence="10" id="KW-0067">ATP-binding</keyword>
<feature type="domain" description="Response regulatory" evidence="18">
    <location>
        <begin position="916"/>
        <end position="1037"/>
    </location>
</feature>
<dbReference type="PROSITE" id="PS50110">
    <property type="entry name" value="RESPONSE_REGULATORY"/>
    <property type="match status" value="2"/>
</dbReference>
<keyword evidence="11" id="KW-1133">Transmembrane helix</keyword>
<dbReference type="InterPro" id="IPR013656">
    <property type="entry name" value="PAS_4"/>
</dbReference>
<keyword evidence="13" id="KW-0472">Membrane</keyword>
<dbReference type="Pfam" id="PF00072">
    <property type="entry name" value="Response_reg"/>
    <property type="match status" value="2"/>
</dbReference>